<comment type="caution">
    <text evidence="1">The sequence shown here is derived from an EMBL/GenBank/DDBJ whole genome shotgun (WGS) entry which is preliminary data.</text>
</comment>
<dbReference type="Pfam" id="PF04268">
    <property type="entry name" value="SoxG"/>
    <property type="match status" value="1"/>
</dbReference>
<dbReference type="Gene3D" id="3.30.1360.120">
    <property type="entry name" value="Probable tRNA modification gtpase trme, domain 1"/>
    <property type="match status" value="1"/>
</dbReference>
<dbReference type="Proteomes" id="UP001500432">
    <property type="component" value="Unassembled WGS sequence"/>
</dbReference>
<keyword evidence="2" id="KW-1185">Reference proteome</keyword>
<dbReference type="Gene3D" id="3.30.70.1520">
    <property type="entry name" value="Heterotetrameric sarcosine oxidase"/>
    <property type="match status" value="1"/>
</dbReference>
<evidence type="ECO:0000313" key="1">
    <source>
        <dbReference type="EMBL" id="GAA2202533.1"/>
    </source>
</evidence>
<dbReference type="EMBL" id="BAAAQW010000010">
    <property type="protein sequence ID" value="GAA2202533.1"/>
    <property type="molecule type" value="Genomic_DNA"/>
</dbReference>
<name>A0ABN3C0S6_9MICC</name>
<sequence>MAETIEVTAPAPTALRGDAAALRRSPAAQLADAFAAATVQGERGVAVREIPFLTQLGVRAVPGSAGAAAVESALGASLPSGHGRTTTGGGYTLLWVGPDEFLAVADETPTSAVEDRGPAEAARVGDALGEAGTRAAGAVVDLSANRTTFELSGPSALAVLEKGISYDLHPRRFEVGTAIATVLDHVPVLLWKTGEDTYRVLPRASFADHVGRWLVDAMREFAVSGAAAAGVR</sequence>
<dbReference type="InterPro" id="IPR007375">
    <property type="entry name" value="SoxG"/>
</dbReference>
<reference evidence="1 2" key="1">
    <citation type="journal article" date="2019" name="Int. J. Syst. Evol. Microbiol.">
        <title>The Global Catalogue of Microorganisms (GCM) 10K type strain sequencing project: providing services to taxonomists for standard genome sequencing and annotation.</title>
        <authorList>
            <consortium name="The Broad Institute Genomics Platform"/>
            <consortium name="The Broad Institute Genome Sequencing Center for Infectious Disease"/>
            <person name="Wu L."/>
            <person name="Ma J."/>
        </authorList>
    </citation>
    <scope>NUCLEOTIDE SEQUENCE [LARGE SCALE GENOMIC DNA]</scope>
    <source>
        <strain evidence="1 2">JCM 16034</strain>
    </source>
</reference>
<dbReference type="InterPro" id="IPR027266">
    <property type="entry name" value="TrmE/GcvT-like"/>
</dbReference>
<protein>
    <submittedName>
        <fullName evidence="1">Sarcosine oxidase subunit gamma family protein</fullName>
    </submittedName>
</protein>
<gene>
    <name evidence="1" type="ORF">GCM10009849_31360</name>
</gene>
<proteinExistence type="predicted"/>
<accession>A0ABN3C0S6</accession>
<evidence type="ECO:0000313" key="2">
    <source>
        <dbReference type="Proteomes" id="UP001500432"/>
    </source>
</evidence>
<dbReference type="SUPFAM" id="SSF103025">
    <property type="entry name" value="Folate-binding domain"/>
    <property type="match status" value="1"/>
</dbReference>
<organism evidence="1 2">
    <name type="scientific">Sinomonas flava</name>
    <dbReference type="NCBI Taxonomy" id="496857"/>
    <lineage>
        <taxon>Bacteria</taxon>
        <taxon>Bacillati</taxon>
        <taxon>Actinomycetota</taxon>
        <taxon>Actinomycetes</taxon>
        <taxon>Micrococcales</taxon>
        <taxon>Micrococcaceae</taxon>
        <taxon>Sinomonas</taxon>
    </lineage>
</organism>
<dbReference type="RefSeq" id="WP_344300712.1">
    <property type="nucleotide sequence ID" value="NZ_BAAAQW010000010.1"/>
</dbReference>